<feature type="coiled-coil region" evidence="7">
    <location>
        <begin position="27"/>
        <end position="54"/>
    </location>
</feature>
<reference evidence="11 12" key="1">
    <citation type="submission" date="2020-04" db="EMBL/GenBank/DDBJ databases">
        <authorList>
            <person name="Laetsch R D."/>
            <person name="Stevens L."/>
            <person name="Kumar S."/>
            <person name="Blaxter L. M."/>
        </authorList>
    </citation>
    <scope>NUCLEOTIDE SEQUENCE [LARGE SCALE GENOMIC DNA]</scope>
</reference>
<comment type="caution">
    <text evidence="11">The sequence shown here is derived from an EMBL/GenBank/DDBJ whole genome shotgun (WGS) entry which is preliminary data.</text>
</comment>
<evidence type="ECO:0000256" key="2">
    <source>
        <dbReference type="ARBA" id="ARBA00022574"/>
    </source>
</evidence>
<sequence length="890" mass="98392">MSLSNGGWSSLSMISDVLPEEEFERDDELVLSENERLRNRVEELEKVVLMQRNEIMLLQASTADILRRVQHLESNNSPIAHQYASLPRSRMSSSRSSYSVPKSASPLPPSRSLYTSMNGVNNNGKGGPEIVKMRSPSRRNGPDMINVSLGKSARGSPMRKWVSTHEIKDIDAVRRISMSSEASTSTSTTTTTSPPIIKTIPRADLHRQSTPSFFSLCSVKPHSVAYSIRRRAPVHPTNGTLPIAIGNKTVTIPIPVDYEDWDPNNEEQEAPDVKLELKSVYTYRGKDVRRNVDVLPTGELLFFTANLVVLWDNVSGRQRFYQGHTCDVRCVALHPNKVFVASGQSSCHGVDRTPRFEQHTRPVESYEELVRQLEREHTEAHVRIWDSVKLATIAIIGGFDANFERGICHVAFSAHDAGVHLACVEESVRHTLTVWNWAKIRKIAEVKAANDVIFECSWHPTISNLIVLYGKGHFSFFQLDLTNGVLLKTPAVFEGRDKPKTVLSMCYTPSGHVVTGDSNGTITIWDAASCKSLKQAHSVHPGGIYALCCANGGRLWSGGKDRMISEWQIDDLVRSRRPIELPDDHGFARILLPTSNSELLIGTSTNSLISANFANGFNMTSLIEGDSEEVSSMVALGADHIIIASLGGSIRRWNLKEHKVEWSKKYLSGIECVDVDSSNTHLLIGFSLGKWSIINMTAQETIEDRKEGQTPIICVKFAPLGGTFVVSSGEPAVIIYRIDASRNILNLAKISRLSSPISSVDWSTDGQFLRANGANLHFWSRNGEVVEMATSRDIKWFTSKCPISFEAALIAHSSGGEICCSARSRDDKLLALGFKDGTVRIYRNPVTSLTAGFVQLAGHGKPIRNATFVNETTLMTSSVAESSIFEWSLS</sequence>
<dbReference type="InterPro" id="IPR049813">
    <property type="entry name" value="Elp-1-like_TD"/>
</dbReference>
<evidence type="ECO:0000256" key="7">
    <source>
        <dbReference type="SAM" id="Coils"/>
    </source>
</evidence>
<feature type="compositionally biased region" description="Low complexity" evidence="8">
    <location>
        <begin position="85"/>
        <end position="105"/>
    </location>
</feature>
<name>A0A8S1EAB0_9PELO</name>
<dbReference type="InterPro" id="IPR055439">
    <property type="entry name" value="Beta-prop_EML_1st"/>
</dbReference>
<dbReference type="CDD" id="cd21931">
    <property type="entry name" value="TD_EMAP-like"/>
    <property type="match status" value="1"/>
</dbReference>
<keyword evidence="3" id="KW-0493">Microtubule</keyword>
<dbReference type="Pfam" id="PF23409">
    <property type="entry name" value="Beta-prop_EML"/>
    <property type="match status" value="1"/>
</dbReference>
<keyword evidence="7" id="KW-0175">Coiled coil</keyword>
<dbReference type="InterPro" id="IPR050630">
    <property type="entry name" value="WD_repeat_EMAP"/>
</dbReference>
<dbReference type="PROSITE" id="PS50082">
    <property type="entry name" value="WD_REPEATS_2"/>
    <property type="match status" value="1"/>
</dbReference>
<evidence type="ECO:0000256" key="8">
    <source>
        <dbReference type="SAM" id="MobiDB-lite"/>
    </source>
</evidence>
<dbReference type="GO" id="GO:0072686">
    <property type="term" value="C:mitotic spindle"/>
    <property type="evidence" value="ECO:0007669"/>
    <property type="project" value="TreeGrafter"/>
</dbReference>
<dbReference type="SUPFAM" id="SSF117289">
    <property type="entry name" value="Nucleoporin domain"/>
    <property type="match status" value="1"/>
</dbReference>
<dbReference type="Gene3D" id="2.130.10.10">
    <property type="entry name" value="YVTN repeat-like/Quinoprotein amine dehydrogenase"/>
    <property type="match status" value="2"/>
</dbReference>
<comment type="subcellular location">
    <subcellularLocation>
        <location evidence="1">Cytoplasm</location>
        <location evidence="1">Cytoskeleton</location>
    </subcellularLocation>
</comment>
<dbReference type="InterPro" id="IPR001680">
    <property type="entry name" value="WD40_rpt"/>
</dbReference>
<feature type="domain" description="EML-like first beta-propeller" evidence="9">
    <location>
        <begin position="317"/>
        <end position="610"/>
    </location>
</feature>
<dbReference type="GO" id="GO:0008017">
    <property type="term" value="F:microtubule binding"/>
    <property type="evidence" value="ECO:0007669"/>
    <property type="project" value="TreeGrafter"/>
</dbReference>
<gene>
    <name evidence="11" type="ORF">CBOVIS_LOCUS1972</name>
</gene>
<dbReference type="PROSITE" id="PS50294">
    <property type="entry name" value="WD_REPEATS_REGION"/>
    <property type="match status" value="1"/>
</dbReference>
<keyword evidence="12" id="KW-1185">Reference proteome</keyword>
<dbReference type="SMART" id="SM00320">
    <property type="entry name" value="WD40"/>
    <property type="match status" value="7"/>
</dbReference>
<dbReference type="PANTHER" id="PTHR13720:SF50">
    <property type="entry name" value="ECHINODERM MICROTUBULE-ASSOCIATED PROTEIN-LIKE 2"/>
    <property type="match status" value="1"/>
</dbReference>
<protein>
    <recommendedName>
        <fullName evidence="13">HELP domain-containing protein</fullName>
    </recommendedName>
</protein>
<dbReference type="GO" id="GO:0005874">
    <property type="term" value="C:microtubule"/>
    <property type="evidence" value="ECO:0007669"/>
    <property type="project" value="UniProtKB-KW"/>
</dbReference>
<feature type="domain" description="EML-like second beta-propeller" evidence="10">
    <location>
        <begin position="644"/>
        <end position="888"/>
    </location>
</feature>
<keyword evidence="4" id="KW-0677">Repeat</keyword>
<evidence type="ECO:0000313" key="11">
    <source>
        <dbReference type="EMBL" id="CAB3398731.1"/>
    </source>
</evidence>
<dbReference type="SUPFAM" id="SSF50978">
    <property type="entry name" value="WD40 repeat-like"/>
    <property type="match status" value="2"/>
</dbReference>
<dbReference type="OrthoDB" id="47802at2759"/>
<dbReference type="InterPro" id="IPR036322">
    <property type="entry name" value="WD40_repeat_dom_sf"/>
</dbReference>
<evidence type="ECO:0000259" key="9">
    <source>
        <dbReference type="Pfam" id="PF23409"/>
    </source>
</evidence>
<evidence type="ECO:0000256" key="3">
    <source>
        <dbReference type="ARBA" id="ARBA00022701"/>
    </source>
</evidence>
<feature type="repeat" description="WD" evidence="6">
    <location>
        <begin position="856"/>
        <end position="890"/>
    </location>
</feature>
<evidence type="ECO:0000256" key="4">
    <source>
        <dbReference type="ARBA" id="ARBA00022737"/>
    </source>
</evidence>
<dbReference type="Pfam" id="PF03451">
    <property type="entry name" value="HELP"/>
    <property type="match status" value="1"/>
</dbReference>
<dbReference type="PANTHER" id="PTHR13720">
    <property type="entry name" value="WD-40 REPEAT PROTEIN"/>
    <property type="match status" value="1"/>
</dbReference>
<evidence type="ECO:0000256" key="5">
    <source>
        <dbReference type="ARBA" id="ARBA00023212"/>
    </source>
</evidence>
<dbReference type="Pfam" id="PF23414">
    <property type="entry name" value="Beta-prop_EML_2"/>
    <property type="match status" value="1"/>
</dbReference>
<dbReference type="InterPro" id="IPR055442">
    <property type="entry name" value="Beta-prop_EML-like_2nd"/>
</dbReference>
<keyword evidence="5" id="KW-0206">Cytoskeleton</keyword>
<dbReference type="GO" id="GO:0000226">
    <property type="term" value="P:microtubule cytoskeleton organization"/>
    <property type="evidence" value="ECO:0007669"/>
    <property type="project" value="TreeGrafter"/>
</dbReference>
<evidence type="ECO:0008006" key="13">
    <source>
        <dbReference type="Google" id="ProtNLM"/>
    </source>
</evidence>
<keyword evidence="2 6" id="KW-0853">WD repeat</keyword>
<dbReference type="Proteomes" id="UP000494206">
    <property type="component" value="Unassembled WGS sequence"/>
</dbReference>
<dbReference type="InterPro" id="IPR005108">
    <property type="entry name" value="HELP"/>
</dbReference>
<keyword evidence="5" id="KW-0963">Cytoplasm</keyword>
<evidence type="ECO:0000259" key="10">
    <source>
        <dbReference type="Pfam" id="PF23414"/>
    </source>
</evidence>
<organism evidence="11 12">
    <name type="scientific">Caenorhabditis bovis</name>
    <dbReference type="NCBI Taxonomy" id="2654633"/>
    <lineage>
        <taxon>Eukaryota</taxon>
        <taxon>Metazoa</taxon>
        <taxon>Ecdysozoa</taxon>
        <taxon>Nematoda</taxon>
        <taxon>Chromadorea</taxon>
        <taxon>Rhabditida</taxon>
        <taxon>Rhabditina</taxon>
        <taxon>Rhabditomorpha</taxon>
        <taxon>Rhabditoidea</taxon>
        <taxon>Rhabditidae</taxon>
        <taxon>Peloderinae</taxon>
        <taxon>Caenorhabditis</taxon>
    </lineage>
</organism>
<accession>A0A8S1EAB0</accession>
<evidence type="ECO:0000313" key="12">
    <source>
        <dbReference type="Proteomes" id="UP000494206"/>
    </source>
</evidence>
<evidence type="ECO:0000256" key="6">
    <source>
        <dbReference type="PROSITE-ProRule" id="PRU00221"/>
    </source>
</evidence>
<feature type="region of interest" description="Disordered" evidence="8">
    <location>
        <begin position="80"/>
        <end position="111"/>
    </location>
</feature>
<dbReference type="InterPro" id="IPR015943">
    <property type="entry name" value="WD40/YVTN_repeat-like_dom_sf"/>
</dbReference>
<proteinExistence type="predicted"/>
<evidence type="ECO:0000256" key="1">
    <source>
        <dbReference type="ARBA" id="ARBA00004245"/>
    </source>
</evidence>
<dbReference type="EMBL" id="CADEPM010000001">
    <property type="protein sequence ID" value="CAB3398731.1"/>
    <property type="molecule type" value="Genomic_DNA"/>
</dbReference>
<dbReference type="AlphaFoldDB" id="A0A8S1EAB0"/>